<dbReference type="HOGENOM" id="CLU_337937_0_0_7"/>
<dbReference type="STRING" id="644282.Deba_0175"/>
<dbReference type="InterPro" id="IPR001279">
    <property type="entry name" value="Metallo-B-lactamas"/>
</dbReference>
<dbReference type="NCBIfam" id="TIGR00370">
    <property type="entry name" value="5-oxoprolinase subunit PxpB"/>
    <property type="match status" value="1"/>
</dbReference>
<dbReference type="SMART" id="SM00796">
    <property type="entry name" value="AHS1"/>
    <property type="match status" value="1"/>
</dbReference>
<keyword evidence="9" id="KW-1185">Reference proteome</keyword>
<dbReference type="eggNOG" id="COG0491">
    <property type="taxonomic scope" value="Bacteria"/>
</dbReference>
<gene>
    <name evidence="8" type="ordered locus">Deba_0175</name>
</gene>
<proteinExistence type="predicted"/>
<evidence type="ECO:0000313" key="9">
    <source>
        <dbReference type="Proteomes" id="UP000009047"/>
    </source>
</evidence>
<dbReference type="SMART" id="SM00849">
    <property type="entry name" value="Lactamase_B"/>
    <property type="match status" value="1"/>
</dbReference>
<evidence type="ECO:0000256" key="3">
    <source>
        <dbReference type="ARBA" id="ARBA00022840"/>
    </source>
</evidence>
<dbReference type="InterPro" id="IPR029000">
    <property type="entry name" value="Cyclophilin-like_dom_sf"/>
</dbReference>
<sequence length="842" mass="89539">MNGHVACKPQGEAAVMAYPPRTPDLPARLHALATGLAELAPPGLIETSLGLASLQLCFDPQTTDHQAMARAIEQAWATASVAPPPPGRLLDVPVVYGGEHGPDLAFVAQRAGLSPTQFIARHCARPLPCRCLGFTPGFPYLEGLDPDLACPRLDSPRPDLPPGAVGLGGDQTGLYPLGGPGGWRIIGRTPLLFYHPRRDPPCLVAPGDMIRFRPVADSHFPAPPAARNRWSQDGLAALSVLRSGGLCLVQDAGRFGRSRLGLPQSGALDQQALAVANALVGNATTDAALELTLLGPRFKVVRPLLAAVCGAGPSPRLDGQPLAMWRAHLLLPDQELSFGPPKGGARAVLALSGGVAVEPELGSRAAYPLGRIGAPLAVGEVVRVGPGGWQGQGGALPPELVPAAADGAITLRAVAGPNEEMFPATALAVLAQSEFTLDERADRRGARLRGPAINARPESAGAAKSERRPPRRGADHPRRPGAGAAARTNHGRVSENRHDHRPRPGSAGPGPARRAPALPADRTRRGRGRHPSTFASNPRNDRGPASMKPGETIPLGGPVSFLVGENSGRFPRGHGLIIQSRGSVAIIDTGAGQDVLAPWAAQVDLVLNSHSHADHAAGNWLFADRQILVPRNSFADSGDMRRLSLRYMKTDRQAAGWRKLAREEVGMRPQRPSGFFRPNEEIAIGGVRVIALDAPGHTADHTCFYLPEQGLVWSGDIDLSGFGPWYANPESDIDQFRRAVRMLIELDPKIIAPAHNPPLGQNVRQRLSAYLAVIDRRQEALVELLRQPKTWPMIVDAALIYGQAAIAQPLFRYFESQMIGKHLDELLAQGAVVCQEGLFSAV</sequence>
<evidence type="ECO:0000256" key="4">
    <source>
        <dbReference type="SAM" id="MobiDB-lite"/>
    </source>
</evidence>
<dbReference type="Gene3D" id="3.30.1360.40">
    <property type="match status" value="1"/>
</dbReference>
<dbReference type="PANTHER" id="PTHR34698">
    <property type="entry name" value="5-OXOPROLINASE SUBUNIT B"/>
    <property type="match status" value="1"/>
</dbReference>
<keyword evidence="1" id="KW-0547">Nucleotide-binding</keyword>
<feature type="compositionally biased region" description="Basic and acidic residues" evidence="4">
    <location>
        <begin position="464"/>
        <end position="478"/>
    </location>
</feature>
<evidence type="ECO:0000256" key="1">
    <source>
        <dbReference type="ARBA" id="ARBA00022741"/>
    </source>
</evidence>
<dbReference type="Gene3D" id="2.40.100.10">
    <property type="entry name" value="Cyclophilin-like"/>
    <property type="match status" value="2"/>
</dbReference>
<dbReference type="SUPFAM" id="SSF56281">
    <property type="entry name" value="Metallo-hydrolase/oxidoreductase"/>
    <property type="match status" value="1"/>
</dbReference>
<dbReference type="GO" id="GO:0005524">
    <property type="term" value="F:ATP binding"/>
    <property type="evidence" value="ECO:0007669"/>
    <property type="project" value="UniProtKB-KW"/>
</dbReference>
<dbReference type="Pfam" id="PF02626">
    <property type="entry name" value="CT_A_B"/>
    <property type="match status" value="1"/>
</dbReference>
<dbReference type="SUPFAM" id="SSF50891">
    <property type="entry name" value="Cyclophilin-like"/>
    <property type="match status" value="1"/>
</dbReference>
<keyword evidence="2 8" id="KW-0378">Hydrolase</keyword>
<dbReference type="Pfam" id="PF00753">
    <property type="entry name" value="Lactamase_B"/>
    <property type="match status" value="1"/>
</dbReference>
<feature type="region of interest" description="Disordered" evidence="4">
    <location>
        <begin position="444"/>
        <end position="551"/>
    </location>
</feature>
<evidence type="ECO:0000259" key="6">
    <source>
        <dbReference type="SMART" id="SM00797"/>
    </source>
</evidence>
<dbReference type="Proteomes" id="UP000009047">
    <property type="component" value="Chromosome"/>
</dbReference>
<dbReference type="Gene3D" id="3.60.15.10">
    <property type="entry name" value="Ribonuclease Z/Hydroxyacylglutathione hydrolase-like"/>
    <property type="match status" value="1"/>
</dbReference>
<dbReference type="InterPro" id="IPR003778">
    <property type="entry name" value="CT_A_B"/>
</dbReference>
<protein>
    <submittedName>
        <fullName evidence="8">Allophanate hydrolase subunit 1</fullName>
    </submittedName>
</protein>
<dbReference type="InterPro" id="IPR003833">
    <property type="entry name" value="CT_C_D"/>
</dbReference>
<dbReference type="KEGG" id="dbr:Deba_0175"/>
<dbReference type="SMART" id="SM00797">
    <property type="entry name" value="AHS2"/>
    <property type="match status" value="1"/>
</dbReference>
<feature type="compositionally biased region" description="Low complexity" evidence="4">
    <location>
        <begin position="504"/>
        <end position="520"/>
    </location>
</feature>
<name>E1QDN5_DESB2</name>
<dbReference type="InterPro" id="IPR036866">
    <property type="entry name" value="RibonucZ/Hydroxyglut_hydro"/>
</dbReference>
<accession>E1QDN5</accession>
<dbReference type="eggNOG" id="COG1984">
    <property type="taxonomic scope" value="Bacteria"/>
</dbReference>
<dbReference type="PANTHER" id="PTHR34698:SF2">
    <property type="entry name" value="5-OXOPROLINASE SUBUNIT B"/>
    <property type="match status" value="1"/>
</dbReference>
<dbReference type="AlphaFoldDB" id="E1QDN5"/>
<evidence type="ECO:0000256" key="2">
    <source>
        <dbReference type="ARBA" id="ARBA00022801"/>
    </source>
</evidence>
<dbReference type="OrthoDB" id="9768696at2"/>
<reference evidence="8 9" key="1">
    <citation type="journal article" date="2010" name="Stand. Genomic Sci.">
        <title>Complete genome sequence of Desulfarculus baarsii type strain (2st14).</title>
        <authorList>
            <person name="Sun H."/>
            <person name="Spring S."/>
            <person name="Lapidus A."/>
            <person name="Davenport K."/>
            <person name="Del Rio T.G."/>
            <person name="Tice H."/>
            <person name="Nolan M."/>
            <person name="Copeland A."/>
            <person name="Cheng J.F."/>
            <person name="Lucas S."/>
            <person name="Tapia R."/>
            <person name="Goodwin L."/>
            <person name="Pitluck S."/>
            <person name="Ivanova N."/>
            <person name="Pagani I."/>
            <person name="Mavromatis K."/>
            <person name="Ovchinnikova G."/>
            <person name="Pati A."/>
            <person name="Chen A."/>
            <person name="Palaniappan K."/>
            <person name="Hauser L."/>
            <person name="Chang Y.J."/>
            <person name="Jeffries C.D."/>
            <person name="Detter J.C."/>
            <person name="Han C."/>
            <person name="Rohde M."/>
            <person name="Brambilla E."/>
            <person name="Goker M."/>
            <person name="Woyke T."/>
            <person name="Bristow J."/>
            <person name="Eisen J.A."/>
            <person name="Markowitz V."/>
            <person name="Hugenholtz P."/>
            <person name="Kyrpides N.C."/>
            <person name="Klenk H.P."/>
            <person name="Land M."/>
        </authorList>
    </citation>
    <scope>NUCLEOTIDE SEQUENCE [LARGE SCALE GENOMIC DNA]</scope>
    <source>
        <strain evidence="9">ATCC 33931 / DSM 2075 / LMG 7858 / VKM B-1802 / 2st14</strain>
    </source>
</reference>
<evidence type="ECO:0000313" key="8">
    <source>
        <dbReference type="EMBL" id="ADK83554.1"/>
    </source>
</evidence>
<organism evidence="8 9">
    <name type="scientific">Desulfarculus baarsii (strain ATCC 33931 / DSM 2075 / LMG 7858 / VKM B-1802 / 2st14)</name>
    <dbReference type="NCBI Taxonomy" id="644282"/>
    <lineage>
        <taxon>Bacteria</taxon>
        <taxon>Pseudomonadati</taxon>
        <taxon>Thermodesulfobacteriota</taxon>
        <taxon>Desulfarculia</taxon>
        <taxon>Desulfarculales</taxon>
        <taxon>Desulfarculaceae</taxon>
        <taxon>Desulfarculus</taxon>
    </lineage>
</organism>
<keyword evidence="3" id="KW-0067">ATP-binding</keyword>
<dbReference type="Pfam" id="PF02682">
    <property type="entry name" value="CT_C_D"/>
    <property type="match status" value="1"/>
</dbReference>
<dbReference type="SUPFAM" id="SSF160467">
    <property type="entry name" value="PH0987 N-terminal domain-like"/>
    <property type="match status" value="1"/>
</dbReference>
<feature type="domain" description="Metallo-beta-lactamase" evidence="7">
    <location>
        <begin position="572"/>
        <end position="755"/>
    </location>
</feature>
<dbReference type="CDD" id="cd06262">
    <property type="entry name" value="metallo-hydrolase-like_MBL-fold"/>
    <property type="match status" value="1"/>
</dbReference>
<evidence type="ECO:0000259" key="5">
    <source>
        <dbReference type="SMART" id="SM00796"/>
    </source>
</evidence>
<feature type="domain" description="Carboxyltransferase" evidence="6">
    <location>
        <begin position="259"/>
        <end position="504"/>
    </location>
</feature>
<dbReference type="InterPro" id="IPR010016">
    <property type="entry name" value="PxpB"/>
</dbReference>
<dbReference type="EMBL" id="CP002085">
    <property type="protein sequence ID" value="ADK83554.1"/>
    <property type="molecule type" value="Genomic_DNA"/>
</dbReference>
<dbReference type="GO" id="GO:0016787">
    <property type="term" value="F:hydrolase activity"/>
    <property type="evidence" value="ECO:0007669"/>
    <property type="project" value="UniProtKB-KW"/>
</dbReference>
<evidence type="ECO:0000259" key="7">
    <source>
        <dbReference type="SMART" id="SM00849"/>
    </source>
</evidence>
<feature type="domain" description="Carboxyltransferase" evidence="5">
    <location>
        <begin position="5"/>
        <end position="204"/>
    </location>
</feature>
<dbReference type="eggNOG" id="COG2049">
    <property type="taxonomic scope" value="Bacteria"/>
</dbReference>